<evidence type="ECO:0008006" key="4">
    <source>
        <dbReference type="Google" id="ProtNLM"/>
    </source>
</evidence>
<dbReference type="EMBL" id="CP043046">
    <property type="protein sequence ID" value="QEI06529.1"/>
    <property type="molecule type" value="Genomic_DNA"/>
</dbReference>
<reference evidence="2 3" key="1">
    <citation type="submission" date="2019-08" db="EMBL/GenBank/DDBJ databases">
        <title>Amphibian skin-associated Pigmentiphaga: genome sequence and occurrence across geography and hosts.</title>
        <authorList>
            <person name="Bletz M.C."/>
            <person name="Bunk B."/>
            <person name="Sproeer C."/>
            <person name="Biwer P."/>
            <person name="Reiter S."/>
            <person name="Rabemananjara F.C.E."/>
            <person name="Schulz S."/>
            <person name="Overmann J."/>
            <person name="Vences M."/>
        </authorList>
    </citation>
    <scope>NUCLEOTIDE SEQUENCE [LARGE SCALE GENOMIC DNA]</scope>
    <source>
        <strain evidence="2 3">Mada1488</strain>
    </source>
</reference>
<feature type="chain" id="PRO_5022723531" description="Lipoprotein" evidence="1">
    <location>
        <begin position="22"/>
        <end position="557"/>
    </location>
</feature>
<evidence type="ECO:0000313" key="2">
    <source>
        <dbReference type="EMBL" id="QEI06529.1"/>
    </source>
</evidence>
<accession>A0A5C0AVX8</accession>
<protein>
    <recommendedName>
        <fullName evidence="4">Lipoprotein</fullName>
    </recommendedName>
</protein>
<gene>
    <name evidence="2" type="ORF">FXN63_12325</name>
</gene>
<feature type="signal peptide" evidence="1">
    <location>
        <begin position="1"/>
        <end position="21"/>
    </location>
</feature>
<keyword evidence="3" id="KW-1185">Reference proteome</keyword>
<dbReference type="AlphaFoldDB" id="A0A5C0AVX8"/>
<keyword evidence="1" id="KW-0732">Signal</keyword>
<dbReference type="RefSeq" id="WP_148815217.1">
    <property type="nucleotide sequence ID" value="NZ_CP043046.1"/>
</dbReference>
<dbReference type="KEGG" id="pacr:FXN63_12325"/>
<evidence type="ECO:0000256" key="1">
    <source>
        <dbReference type="SAM" id="SignalP"/>
    </source>
</evidence>
<dbReference type="PROSITE" id="PS51257">
    <property type="entry name" value="PROKAR_LIPOPROTEIN"/>
    <property type="match status" value="1"/>
</dbReference>
<dbReference type="Proteomes" id="UP000325161">
    <property type="component" value="Chromosome"/>
</dbReference>
<evidence type="ECO:0000313" key="3">
    <source>
        <dbReference type="Proteomes" id="UP000325161"/>
    </source>
</evidence>
<name>A0A5C0AVX8_9BURK</name>
<proteinExistence type="predicted"/>
<organism evidence="2 3">
    <name type="scientific">Pigmentiphaga aceris</name>
    <dbReference type="NCBI Taxonomy" id="1940612"/>
    <lineage>
        <taxon>Bacteria</taxon>
        <taxon>Pseudomonadati</taxon>
        <taxon>Pseudomonadota</taxon>
        <taxon>Betaproteobacteria</taxon>
        <taxon>Burkholderiales</taxon>
        <taxon>Alcaligenaceae</taxon>
        <taxon>Pigmentiphaga</taxon>
    </lineage>
</organism>
<sequence>MRLRCGLLVGLVLLLGCTKQADSEQASGKQANKEEIYFVRQLTTVKHGGRGMPVAQSSFSGITVSKQSDGALTTRQRTLWSWQAGGGSASGTLSLNPNDADDKQVLALLGSGFEASLNKDGSLKTLKAVDQSAFDSLVQAKPEAAAIFTSRDSSLTSGVMPLTLPEQVRVGQEFVRQEQSGKFGTLSSRMRVTALTDEVALVDIELSGGGVQGGGQQAIRRRDGMPIELQFELTREADDKQPAISMQLTANNMAYSNYMTIGADATLYKTHRQALQRMLAKPPFSAQSDDPKVYRLQPASEADMPSWMLSTAALDAIEKGLSFGLDKDHNAHRPLIVLKGKMPGSSPASFRDAPTQPLLLAELRKATLMDASGRELPDLATIPTHRKILFMDSYRSTELDIDFPFRLPLQTRAAQLTELDTIRLDVGVETYALSGTETLKVGAQSKDNAQLRIEWLGPQRVTLAQTRGHMQTSKGTWTVAVPLDADGKQIPSAALLASAFVDQDDPQRPYVHAPLDWELRNVSSDSHIATAQPIAALQLRHYAWEQVPRQWNIRATP</sequence>